<keyword evidence="2" id="KW-0472">Membrane</keyword>
<feature type="transmembrane region" description="Helical" evidence="2">
    <location>
        <begin position="163"/>
        <end position="182"/>
    </location>
</feature>
<evidence type="ECO:0000313" key="3">
    <source>
        <dbReference type="EMBL" id="GAA1181571.1"/>
    </source>
</evidence>
<comment type="caution">
    <text evidence="3">The sequence shown here is derived from an EMBL/GenBank/DDBJ whole genome shotgun (WGS) entry which is preliminary data.</text>
</comment>
<proteinExistence type="predicted"/>
<gene>
    <name evidence="3" type="ORF">GCM10009654_43420</name>
</gene>
<sequence length="646" mass="64821">MSQLTDPATTLSPASAPASVPARGRATALTAAFLRGVVAAGLGLGSFAVLAMAVWISSPYPDRGPGGALHVAAALWLLAHGVELVRPDTLSGTPAPLGVVPMLLAVPPAYLAYRAARDALDADEGRPQLTLFGAVATVTGGYLLVGAGAAAYVTGGPLTVRPLGAALTLPVAVLLSAGAGAWKVSGRLRGPLPLWLPGGLRSLLVRTVWASASRRRTTVATRAGAGAAAVLVCAGALLAVVSLVWHGGAAHASLTRLAEDWSGRVALVLLGLTLLPNAAVWAVSYGLGPGFALGTATTVTPLAVTGTPALPPFPLLAAVPDGYGTAAHRAAMAVALVAGPAVAWFTVRVASPPFAVREEAWRPGETALTAALGGVVCGGLTAALAAVAGGRLGDGALAVFGPVWWRAGLAALVWAVALGVPSALLLRAWRLRERRVRPVRERPVRRKPSRRKPSRKKPSPKRSARKKAERVRPVQAGPEAGPVPEEAARGAGEASPGADVMGGAGSVPQQASAGGPKPAGEPDLLDPPARTTGGEIPEASTETGGPGGASGSGGAGPDATAGPDGTAGPGSPGGADHGTDPADWHGRGARQARWAAFRAVGEPSPSRRHAPRTGTDAGADPEEDRGTAPRPPSTLPLLLDPEDRDQ</sequence>
<feature type="transmembrane region" description="Helical" evidence="2">
    <location>
        <begin position="368"/>
        <end position="392"/>
    </location>
</feature>
<accession>A0ABP4FK17</accession>
<name>A0ABP4FK17_9ACTN</name>
<feature type="region of interest" description="Disordered" evidence="1">
    <location>
        <begin position="439"/>
        <end position="646"/>
    </location>
</feature>
<feature type="compositionally biased region" description="Gly residues" evidence="1">
    <location>
        <begin position="565"/>
        <end position="576"/>
    </location>
</feature>
<feature type="compositionally biased region" description="Basic and acidic residues" evidence="1">
    <location>
        <begin position="577"/>
        <end position="586"/>
    </location>
</feature>
<feature type="transmembrane region" description="Helical" evidence="2">
    <location>
        <begin position="290"/>
        <end position="310"/>
    </location>
</feature>
<feature type="compositionally biased region" description="Basic residues" evidence="1">
    <location>
        <begin position="443"/>
        <end position="469"/>
    </location>
</feature>
<evidence type="ECO:0000256" key="2">
    <source>
        <dbReference type="SAM" id="Phobius"/>
    </source>
</evidence>
<feature type="transmembrane region" description="Helical" evidence="2">
    <location>
        <begin position="224"/>
        <end position="245"/>
    </location>
</feature>
<feature type="transmembrane region" description="Helical" evidence="2">
    <location>
        <begin position="330"/>
        <end position="347"/>
    </location>
</feature>
<feature type="transmembrane region" description="Helical" evidence="2">
    <location>
        <begin position="97"/>
        <end position="116"/>
    </location>
</feature>
<protein>
    <recommendedName>
        <fullName evidence="5">Integral membrane protein</fullName>
    </recommendedName>
</protein>
<keyword evidence="4" id="KW-1185">Reference proteome</keyword>
<evidence type="ECO:0000313" key="4">
    <source>
        <dbReference type="Proteomes" id="UP001501371"/>
    </source>
</evidence>
<dbReference type="EMBL" id="BAAAKV010000040">
    <property type="protein sequence ID" value="GAA1181571.1"/>
    <property type="molecule type" value="Genomic_DNA"/>
</dbReference>
<feature type="transmembrane region" description="Helical" evidence="2">
    <location>
        <begin position="32"/>
        <end position="56"/>
    </location>
</feature>
<feature type="transmembrane region" description="Helical" evidence="2">
    <location>
        <begin position="404"/>
        <end position="426"/>
    </location>
</feature>
<keyword evidence="2" id="KW-1133">Transmembrane helix</keyword>
<dbReference type="Pfam" id="PF19877">
    <property type="entry name" value="DUF6350"/>
    <property type="match status" value="1"/>
</dbReference>
<dbReference type="InterPro" id="IPR045931">
    <property type="entry name" value="DUF6350"/>
</dbReference>
<feature type="transmembrane region" description="Helical" evidence="2">
    <location>
        <begin position="265"/>
        <end position="283"/>
    </location>
</feature>
<organism evidence="3 4">
    <name type="scientific">Streptomyces hebeiensis</name>
    <dbReference type="NCBI Taxonomy" id="229486"/>
    <lineage>
        <taxon>Bacteria</taxon>
        <taxon>Bacillati</taxon>
        <taxon>Actinomycetota</taxon>
        <taxon>Actinomycetes</taxon>
        <taxon>Kitasatosporales</taxon>
        <taxon>Streptomycetaceae</taxon>
        <taxon>Streptomyces</taxon>
    </lineage>
</organism>
<feature type="compositionally biased region" description="Gly residues" evidence="1">
    <location>
        <begin position="544"/>
        <end position="556"/>
    </location>
</feature>
<dbReference type="RefSeq" id="WP_344279229.1">
    <property type="nucleotide sequence ID" value="NZ_BAAAKV010000040.1"/>
</dbReference>
<keyword evidence="2" id="KW-0812">Transmembrane</keyword>
<reference evidence="4" key="1">
    <citation type="journal article" date="2019" name="Int. J. Syst. Evol. Microbiol.">
        <title>The Global Catalogue of Microorganisms (GCM) 10K type strain sequencing project: providing services to taxonomists for standard genome sequencing and annotation.</title>
        <authorList>
            <consortium name="The Broad Institute Genomics Platform"/>
            <consortium name="The Broad Institute Genome Sequencing Center for Infectious Disease"/>
            <person name="Wu L."/>
            <person name="Ma J."/>
        </authorList>
    </citation>
    <scope>NUCLEOTIDE SEQUENCE [LARGE SCALE GENOMIC DNA]</scope>
    <source>
        <strain evidence="4">JCM 12696</strain>
    </source>
</reference>
<feature type="transmembrane region" description="Helical" evidence="2">
    <location>
        <begin position="128"/>
        <end position="151"/>
    </location>
</feature>
<dbReference type="Proteomes" id="UP001501371">
    <property type="component" value="Unassembled WGS sequence"/>
</dbReference>
<evidence type="ECO:0000256" key="1">
    <source>
        <dbReference type="SAM" id="MobiDB-lite"/>
    </source>
</evidence>
<evidence type="ECO:0008006" key="5">
    <source>
        <dbReference type="Google" id="ProtNLM"/>
    </source>
</evidence>